<dbReference type="GeneID" id="54288404"/>
<evidence type="ECO:0000256" key="6">
    <source>
        <dbReference type="SAM" id="Phobius"/>
    </source>
</evidence>
<keyword evidence="2 6" id="KW-0812">Transmembrane</keyword>
<dbReference type="PANTHER" id="PTHR15549">
    <property type="entry name" value="PAIRED IMMUNOGLOBULIN-LIKE TYPE 2 RECEPTOR"/>
    <property type="match status" value="1"/>
</dbReference>
<dbReference type="GO" id="GO:0016020">
    <property type="term" value="C:membrane"/>
    <property type="evidence" value="ECO:0007669"/>
    <property type="project" value="UniProtKB-SubCell"/>
</dbReference>
<keyword evidence="3 6" id="KW-1133">Transmembrane helix</keyword>
<dbReference type="InterPro" id="IPR051694">
    <property type="entry name" value="Immunoregulatory_rcpt-like"/>
</dbReference>
<dbReference type="RefSeq" id="XP_033383832.1">
    <property type="nucleotide sequence ID" value="XM_033531007.1"/>
</dbReference>
<sequence>MANLNSNTWYHVFPNQNEKQAMVGSSLYRDGQYGTVFFKEANLTQPMFKWQMFGINATTYVIRSQDGRDNAFLGTKYEPKEKAPGGTQALMVRDNLTDSSIYWTIEPWGDGTFKMYNGANWTSWNLEKQGNGAAVLTSNTTVDRGGQRFSFNSIEPINQSRFSTTNLPTPTSASAGTAESSATATGTSATVPNNPASNSGSNNLSTGAKAGIGVGVVIVVVLVFAAIGFAYLRRRKQRGQSLPTTLKQESLIHEANAETTTYELHPENAAKHEMPGVLHPPPVELPAAVMHRNAL</sequence>
<evidence type="ECO:0000256" key="2">
    <source>
        <dbReference type="ARBA" id="ARBA00022692"/>
    </source>
</evidence>
<dbReference type="AlphaFoldDB" id="A0A6A5XRD1"/>
<feature type="compositionally biased region" description="Polar residues" evidence="5">
    <location>
        <begin position="160"/>
        <end position="170"/>
    </location>
</feature>
<gene>
    <name evidence="7" type="ORF">BU24DRAFT_450195</name>
</gene>
<evidence type="ECO:0000313" key="7">
    <source>
        <dbReference type="EMBL" id="KAF2015493.1"/>
    </source>
</evidence>
<evidence type="ECO:0000256" key="1">
    <source>
        <dbReference type="ARBA" id="ARBA00004167"/>
    </source>
</evidence>
<dbReference type="GO" id="GO:0071944">
    <property type="term" value="C:cell periphery"/>
    <property type="evidence" value="ECO:0007669"/>
    <property type="project" value="UniProtKB-ARBA"/>
</dbReference>
<keyword evidence="4 6" id="KW-0472">Membrane</keyword>
<accession>A0A6A5XRD1</accession>
<evidence type="ECO:0000256" key="3">
    <source>
        <dbReference type="ARBA" id="ARBA00022989"/>
    </source>
</evidence>
<feature type="compositionally biased region" description="Low complexity" evidence="5">
    <location>
        <begin position="171"/>
        <end position="202"/>
    </location>
</feature>
<evidence type="ECO:0000313" key="8">
    <source>
        <dbReference type="Proteomes" id="UP000799778"/>
    </source>
</evidence>
<evidence type="ECO:0000256" key="4">
    <source>
        <dbReference type="ARBA" id="ARBA00023136"/>
    </source>
</evidence>
<feature type="region of interest" description="Disordered" evidence="5">
    <location>
        <begin position="160"/>
        <end position="202"/>
    </location>
</feature>
<reference evidence="7" key="1">
    <citation type="journal article" date="2020" name="Stud. Mycol.">
        <title>101 Dothideomycetes genomes: a test case for predicting lifestyles and emergence of pathogens.</title>
        <authorList>
            <person name="Haridas S."/>
            <person name="Albert R."/>
            <person name="Binder M."/>
            <person name="Bloem J."/>
            <person name="Labutti K."/>
            <person name="Salamov A."/>
            <person name="Andreopoulos B."/>
            <person name="Baker S."/>
            <person name="Barry K."/>
            <person name="Bills G."/>
            <person name="Bluhm B."/>
            <person name="Cannon C."/>
            <person name="Castanera R."/>
            <person name="Culley D."/>
            <person name="Daum C."/>
            <person name="Ezra D."/>
            <person name="Gonzalez J."/>
            <person name="Henrissat B."/>
            <person name="Kuo A."/>
            <person name="Liang C."/>
            <person name="Lipzen A."/>
            <person name="Lutzoni F."/>
            <person name="Magnuson J."/>
            <person name="Mondo S."/>
            <person name="Nolan M."/>
            <person name="Ohm R."/>
            <person name="Pangilinan J."/>
            <person name="Park H.-J."/>
            <person name="Ramirez L."/>
            <person name="Alfaro M."/>
            <person name="Sun H."/>
            <person name="Tritt A."/>
            <person name="Yoshinaga Y."/>
            <person name="Zwiers L.-H."/>
            <person name="Turgeon B."/>
            <person name="Goodwin S."/>
            <person name="Spatafora J."/>
            <person name="Crous P."/>
            <person name="Grigoriev I."/>
        </authorList>
    </citation>
    <scope>NUCLEOTIDE SEQUENCE</scope>
    <source>
        <strain evidence="7">CBS 175.79</strain>
    </source>
</reference>
<organism evidence="7 8">
    <name type="scientific">Aaosphaeria arxii CBS 175.79</name>
    <dbReference type="NCBI Taxonomy" id="1450172"/>
    <lineage>
        <taxon>Eukaryota</taxon>
        <taxon>Fungi</taxon>
        <taxon>Dikarya</taxon>
        <taxon>Ascomycota</taxon>
        <taxon>Pezizomycotina</taxon>
        <taxon>Dothideomycetes</taxon>
        <taxon>Pleosporomycetidae</taxon>
        <taxon>Pleosporales</taxon>
        <taxon>Pleosporales incertae sedis</taxon>
        <taxon>Aaosphaeria</taxon>
    </lineage>
</organism>
<dbReference type="OrthoDB" id="4158815at2759"/>
<protein>
    <submittedName>
        <fullName evidence="7">Uncharacterized protein</fullName>
    </submittedName>
</protein>
<dbReference type="EMBL" id="ML978069">
    <property type="protein sequence ID" value="KAF2015493.1"/>
    <property type="molecule type" value="Genomic_DNA"/>
</dbReference>
<dbReference type="Proteomes" id="UP000799778">
    <property type="component" value="Unassembled WGS sequence"/>
</dbReference>
<proteinExistence type="predicted"/>
<keyword evidence="8" id="KW-1185">Reference proteome</keyword>
<feature type="transmembrane region" description="Helical" evidence="6">
    <location>
        <begin position="210"/>
        <end position="232"/>
    </location>
</feature>
<dbReference type="PANTHER" id="PTHR15549:SF6">
    <property type="entry name" value="MID2 DOMAIN-CONTAINING PROTEIN"/>
    <property type="match status" value="1"/>
</dbReference>
<comment type="subcellular location">
    <subcellularLocation>
        <location evidence="1">Membrane</location>
        <topology evidence="1">Single-pass membrane protein</topology>
    </subcellularLocation>
</comment>
<evidence type="ECO:0000256" key="5">
    <source>
        <dbReference type="SAM" id="MobiDB-lite"/>
    </source>
</evidence>
<name>A0A6A5XRD1_9PLEO</name>